<organism evidence="6 7">
    <name type="scientific">Parasedimentitalea maritima</name>
    <dbReference type="NCBI Taxonomy" id="2578117"/>
    <lineage>
        <taxon>Bacteria</taxon>
        <taxon>Pseudomonadati</taxon>
        <taxon>Pseudomonadota</taxon>
        <taxon>Alphaproteobacteria</taxon>
        <taxon>Rhodobacterales</taxon>
        <taxon>Paracoccaceae</taxon>
        <taxon>Parasedimentitalea</taxon>
    </lineage>
</organism>
<keyword evidence="3" id="KW-0238">DNA-binding</keyword>
<dbReference type="CDD" id="cd05466">
    <property type="entry name" value="PBP2_LTTR_substrate"/>
    <property type="match status" value="1"/>
</dbReference>
<dbReference type="AlphaFoldDB" id="A0A6A4RMU9"/>
<dbReference type="EMBL" id="WSFO01000002">
    <property type="protein sequence ID" value="KAE9631469.1"/>
    <property type="molecule type" value="Genomic_DNA"/>
</dbReference>
<dbReference type="Pfam" id="PF00126">
    <property type="entry name" value="HTH_1"/>
    <property type="match status" value="1"/>
</dbReference>
<comment type="similarity">
    <text evidence="1">Belongs to the LysR transcriptional regulatory family.</text>
</comment>
<dbReference type="Gene3D" id="1.10.10.10">
    <property type="entry name" value="Winged helix-like DNA-binding domain superfamily/Winged helix DNA-binding domain"/>
    <property type="match status" value="1"/>
</dbReference>
<dbReference type="InterPro" id="IPR036388">
    <property type="entry name" value="WH-like_DNA-bd_sf"/>
</dbReference>
<dbReference type="InterPro" id="IPR005119">
    <property type="entry name" value="LysR_subst-bd"/>
</dbReference>
<reference evidence="6 7" key="1">
    <citation type="submission" date="2019-12" db="EMBL/GenBank/DDBJ databases">
        <authorList>
            <person name="Zhang Y.-J."/>
        </authorList>
    </citation>
    <scope>NUCLEOTIDE SEQUENCE [LARGE SCALE GENOMIC DNA]</scope>
    <source>
        <strain evidence="6 7">H18S-6</strain>
    </source>
</reference>
<evidence type="ECO:0000256" key="4">
    <source>
        <dbReference type="ARBA" id="ARBA00023163"/>
    </source>
</evidence>
<dbReference type="FunFam" id="1.10.10.10:FF:000001">
    <property type="entry name" value="LysR family transcriptional regulator"/>
    <property type="match status" value="1"/>
</dbReference>
<dbReference type="SUPFAM" id="SSF46785">
    <property type="entry name" value="Winged helix' DNA-binding domain"/>
    <property type="match status" value="1"/>
</dbReference>
<protein>
    <submittedName>
        <fullName evidence="6">LysR family transcriptional regulator</fullName>
    </submittedName>
</protein>
<evidence type="ECO:0000313" key="7">
    <source>
        <dbReference type="Proteomes" id="UP000441586"/>
    </source>
</evidence>
<evidence type="ECO:0000259" key="5">
    <source>
        <dbReference type="PROSITE" id="PS50931"/>
    </source>
</evidence>
<dbReference type="SUPFAM" id="SSF53850">
    <property type="entry name" value="Periplasmic binding protein-like II"/>
    <property type="match status" value="1"/>
</dbReference>
<keyword evidence="4" id="KW-0804">Transcription</keyword>
<dbReference type="Gene3D" id="3.40.190.10">
    <property type="entry name" value="Periplasmic binding protein-like II"/>
    <property type="match status" value="2"/>
</dbReference>
<dbReference type="InterPro" id="IPR050950">
    <property type="entry name" value="HTH-type_LysR_regulators"/>
</dbReference>
<accession>A0A6A4RMU9</accession>
<proteinExistence type="inferred from homology"/>
<dbReference type="InterPro" id="IPR000847">
    <property type="entry name" value="LysR_HTH_N"/>
</dbReference>
<dbReference type="InterPro" id="IPR036390">
    <property type="entry name" value="WH_DNA-bd_sf"/>
</dbReference>
<comment type="caution">
    <text evidence="6">The sequence shown here is derived from an EMBL/GenBank/DDBJ whole genome shotgun (WGS) entry which is preliminary data.</text>
</comment>
<dbReference type="PRINTS" id="PR00039">
    <property type="entry name" value="HTHLYSR"/>
</dbReference>
<evidence type="ECO:0000256" key="2">
    <source>
        <dbReference type="ARBA" id="ARBA00023015"/>
    </source>
</evidence>
<sequence length="296" mass="32291">MGSSMNFQQLRFVIAVAETHSFTSAADLCCVTQPALSNAVAQLEEELGGKLFDRTTRSVALTDFGQTLITDIRHIIDAKSQLMVAASEYLTRDDRNVWVGISPLISDDFVAAMLSRIENLDDSLKIILSEMNKADIQPALNTGQIDFGLGPEPWEEDSLISKPIYSEPLLYISATQSERTDEPATLETLSGKQILLVGEECGLSVAIRTLFQVNQIPLVEYEGKALGYSILEKWAMLGIGIALLPASKVADVSCARRLINRDGAAVSIGFHACWKPSQELRHSFSAVKMALQADGL</sequence>
<gene>
    <name evidence="6" type="ORF">GP644_03880</name>
</gene>
<dbReference type="Pfam" id="PF03466">
    <property type="entry name" value="LysR_substrate"/>
    <property type="match status" value="1"/>
</dbReference>
<evidence type="ECO:0000256" key="3">
    <source>
        <dbReference type="ARBA" id="ARBA00023125"/>
    </source>
</evidence>
<evidence type="ECO:0000256" key="1">
    <source>
        <dbReference type="ARBA" id="ARBA00009437"/>
    </source>
</evidence>
<dbReference type="GO" id="GO:0003700">
    <property type="term" value="F:DNA-binding transcription factor activity"/>
    <property type="evidence" value="ECO:0007669"/>
    <property type="project" value="InterPro"/>
</dbReference>
<evidence type="ECO:0000313" key="6">
    <source>
        <dbReference type="EMBL" id="KAE9631469.1"/>
    </source>
</evidence>
<dbReference type="PROSITE" id="PS50931">
    <property type="entry name" value="HTH_LYSR"/>
    <property type="match status" value="1"/>
</dbReference>
<dbReference type="GO" id="GO:0005829">
    <property type="term" value="C:cytosol"/>
    <property type="evidence" value="ECO:0007669"/>
    <property type="project" value="TreeGrafter"/>
</dbReference>
<dbReference type="PANTHER" id="PTHR30419">
    <property type="entry name" value="HTH-TYPE TRANSCRIPTIONAL REGULATOR YBHD"/>
    <property type="match status" value="1"/>
</dbReference>
<keyword evidence="2" id="KW-0805">Transcription regulation</keyword>
<feature type="domain" description="HTH lysR-type" evidence="5">
    <location>
        <begin position="5"/>
        <end position="62"/>
    </location>
</feature>
<dbReference type="Proteomes" id="UP000441586">
    <property type="component" value="Unassembled WGS sequence"/>
</dbReference>
<dbReference type="GO" id="GO:0003677">
    <property type="term" value="F:DNA binding"/>
    <property type="evidence" value="ECO:0007669"/>
    <property type="project" value="UniProtKB-KW"/>
</dbReference>
<name>A0A6A4RMU9_9RHOB</name>